<evidence type="ECO:0000313" key="4">
    <source>
        <dbReference type="Proteomes" id="UP000198923"/>
    </source>
</evidence>
<name>A0A1G8KKP3_9ACTN</name>
<feature type="region of interest" description="Disordered" evidence="1">
    <location>
        <begin position="186"/>
        <end position="214"/>
    </location>
</feature>
<accession>A0A1G8KKP3</accession>
<sequence>MIRAVLKAQVHALADLPRWAARRADVATGDTAAGYAAQQRMVMFIFAGVLAVETVALEVLLQAFDVPLWIRLIVLVLDVAGVVGVLATIAACEVRPHVVGADGLLVRYGTLFELRVPYTLVAGARIDHRFNEEGTVRLAPGALHVAVSSQTNVVVTLTDEIEVPGRGRAKAVRLFADDPAATVAAVQRALRKQPRKQPREQLREHENQTGADPL</sequence>
<evidence type="ECO:0000313" key="3">
    <source>
        <dbReference type="EMBL" id="SDI43975.1"/>
    </source>
</evidence>
<dbReference type="Proteomes" id="UP000198923">
    <property type="component" value="Unassembled WGS sequence"/>
</dbReference>
<feature type="transmembrane region" description="Helical" evidence="2">
    <location>
        <begin position="68"/>
        <end position="91"/>
    </location>
</feature>
<feature type="compositionally biased region" description="Basic and acidic residues" evidence="1">
    <location>
        <begin position="197"/>
        <end position="207"/>
    </location>
</feature>
<feature type="transmembrane region" description="Helical" evidence="2">
    <location>
        <begin position="41"/>
        <end position="61"/>
    </location>
</feature>
<evidence type="ECO:0008006" key="5">
    <source>
        <dbReference type="Google" id="ProtNLM"/>
    </source>
</evidence>
<keyword evidence="2" id="KW-0812">Transmembrane</keyword>
<evidence type="ECO:0000256" key="1">
    <source>
        <dbReference type="SAM" id="MobiDB-lite"/>
    </source>
</evidence>
<organism evidence="3 4">
    <name type="scientific">Sinosporangium album</name>
    <dbReference type="NCBI Taxonomy" id="504805"/>
    <lineage>
        <taxon>Bacteria</taxon>
        <taxon>Bacillati</taxon>
        <taxon>Actinomycetota</taxon>
        <taxon>Actinomycetes</taxon>
        <taxon>Streptosporangiales</taxon>
        <taxon>Streptosporangiaceae</taxon>
        <taxon>Sinosporangium</taxon>
    </lineage>
</organism>
<proteinExistence type="predicted"/>
<protein>
    <recommendedName>
        <fullName evidence="5">PH domain-containing protein</fullName>
    </recommendedName>
</protein>
<evidence type="ECO:0000256" key="2">
    <source>
        <dbReference type="SAM" id="Phobius"/>
    </source>
</evidence>
<gene>
    <name evidence="3" type="ORF">SAMN05421505_1524</name>
</gene>
<dbReference type="AlphaFoldDB" id="A0A1G8KKP3"/>
<keyword evidence="2" id="KW-1133">Transmembrane helix</keyword>
<dbReference type="EMBL" id="FNCN01000052">
    <property type="protein sequence ID" value="SDI43975.1"/>
    <property type="molecule type" value="Genomic_DNA"/>
</dbReference>
<reference evidence="3 4" key="1">
    <citation type="submission" date="2016-10" db="EMBL/GenBank/DDBJ databases">
        <authorList>
            <person name="de Groot N.N."/>
        </authorList>
    </citation>
    <scope>NUCLEOTIDE SEQUENCE [LARGE SCALE GENOMIC DNA]</scope>
    <source>
        <strain evidence="3 4">CPCC 201354</strain>
    </source>
</reference>
<keyword evidence="4" id="KW-1185">Reference proteome</keyword>
<keyword evidence="2" id="KW-0472">Membrane</keyword>
<dbReference type="STRING" id="504805.SAMN05421505_1524"/>